<proteinExistence type="predicted"/>
<protein>
    <submittedName>
        <fullName evidence="2">Uncharacterized protein</fullName>
    </submittedName>
</protein>
<reference evidence="2 3" key="1">
    <citation type="journal article" date="2014" name="Genome Biol. Evol.">
        <title>The secreted proteins of Achlya hypogyna and Thraustotheca clavata identify the ancestral oomycete secretome and reveal gene acquisitions by horizontal gene transfer.</title>
        <authorList>
            <person name="Misner I."/>
            <person name="Blouin N."/>
            <person name="Leonard G."/>
            <person name="Richards T.A."/>
            <person name="Lane C.E."/>
        </authorList>
    </citation>
    <scope>NUCLEOTIDE SEQUENCE [LARGE SCALE GENOMIC DNA]</scope>
    <source>
        <strain evidence="2 3">ATCC 48635</strain>
    </source>
</reference>
<dbReference type="OrthoDB" id="127926at2759"/>
<dbReference type="EMBL" id="JNBR01001930">
    <property type="protein sequence ID" value="OQR84128.1"/>
    <property type="molecule type" value="Genomic_DNA"/>
</dbReference>
<dbReference type="STRING" id="1202772.A0A1V9YEK0"/>
<sequence>MTEVPETPLITFYCFSPTSMYDLPDPVGLVVPSPAPSPPPPLKPTPPGFLHSTRLLDVMESIDTTSGGMVRKVLLKLKERSTEPFPLDDWLVYCDWCAKYTTHGTAAHVCHHCHAVGAHKSDSCTVPRDRFCSFCASLSTHAPSAHTTADHICHVCHERGKHVTCAPHLPDATTKVISHASAWFSRAPYCGFCEKTGSHDTNGHKCRLCSAVGLHRSADCPTARAPCAFCAATSHSTSEHVCHHCKQVGDHRGTHCEHQGLHTYFPKRLTDMEARVRSTLAHMGLWSGGSQTPMTTPRHLSHPSPVHGPIPEPGSNTTYVLSYMEGKSIVPARVLKYMRLLMHHEVPTNAFDVIVRLDVWEMKRPGMVSPQSFPATPRLRSQHQTRMTAYTDGVLAGARLKLNDLIRQQYGDDALDRRR</sequence>
<organism evidence="2 3">
    <name type="scientific">Achlya hypogyna</name>
    <name type="common">Oomycete</name>
    <name type="synonym">Protoachlya hypogyna</name>
    <dbReference type="NCBI Taxonomy" id="1202772"/>
    <lineage>
        <taxon>Eukaryota</taxon>
        <taxon>Sar</taxon>
        <taxon>Stramenopiles</taxon>
        <taxon>Oomycota</taxon>
        <taxon>Saprolegniomycetes</taxon>
        <taxon>Saprolegniales</taxon>
        <taxon>Achlyaceae</taxon>
        <taxon>Achlya</taxon>
    </lineage>
</organism>
<dbReference type="AlphaFoldDB" id="A0A1V9YEK0"/>
<keyword evidence="3" id="KW-1185">Reference proteome</keyword>
<feature type="region of interest" description="Disordered" evidence="1">
    <location>
        <begin position="285"/>
        <end position="311"/>
    </location>
</feature>
<name>A0A1V9YEK0_ACHHY</name>
<comment type="caution">
    <text evidence="2">The sequence shown here is derived from an EMBL/GenBank/DDBJ whole genome shotgun (WGS) entry which is preliminary data.</text>
</comment>
<gene>
    <name evidence="2" type="ORF">ACHHYP_13867</name>
</gene>
<evidence type="ECO:0000256" key="1">
    <source>
        <dbReference type="SAM" id="MobiDB-lite"/>
    </source>
</evidence>
<dbReference type="Proteomes" id="UP000243579">
    <property type="component" value="Unassembled WGS sequence"/>
</dbReference>
<accession>A0A1V9YEK0</accession>
<evidence type="ECO:0000313" key="2">
    <source>
        <dbReference type="EMBL" id="OQR84128.1"/>
    </source>
</evidence>
<evidence type="ECO:0000313" key="3">
    <source>
        <dbReference type="Proteomes" id="UP000243579"/>
    </source>
</evidence>